<dbReference type="InterPro" id="IPR013762">
    <property type="entry name" value="Integrase-like_cat_sf"/>
</dbReference>
<dbReference type="Gene3D" id="1.10.443.10">
    <property type="entry name" value="Intergrase catalytic core"/>
    <property type="match status" value="1"/>
</dbReference>
<dbReference type="AlphaFoldDB" id="A0AAW0EX08"/>
<evidence type="ECO:0000256" key="1">
    <source>
        <dbReference type="ARBA" id="ARBA00023172"/>
    </source>
</evidence>
<feature type="region of interest" description="Disordered" evidence="2">
    <location>
        <begin position="1"/>
        <end position="46"/>
    </location>
</feature>
<dbReference type="EMBL" id="JAECZO010000129">
    <property type="protein sequence ID" value="KAK7198052.1"/>
    <property type="molecule type" value="Genomic_DNA"/>
</dbReference>
<dbReference type="Proteomes" id="UP001430356">
    <property type="component" value="Unassembled WGS sequence"/>
</dbReference>
<evidence type="ECO:0000313" key="4">
    <source>
        <dbReference type="Proteomes" id="UP001430356"/>
    </source>
</evidence>
<proteinExistence type="predicted"/>
<keyword evidence="1" id="KW-0233">DNA recombination</keyword>
<sequence length="383" mass="42054">MERSTPSMNDSPPRLATPLPTRAFHNLAATYPDDDSSKTPPPSHAPEVITELPLEQQLALLAAPGMKPSGHFLTHLLAPQTAPIQMQRMPRHRSPKVSITRLTAGMREGPWARRTWKQMESLWSRLHAYAAQRALPISDQTATLFVHDLDVAPTTKVGYASSLANLFRKMGLPSEALRTYAQSQRGLGGARPTKQATPIPRAELLAIAAAQPTRLQVALLLAWKTASRWDDIARLTKRSLLSMRGGEIIVDFGSETKTSRARPFRPEMLVAVKGDLTATIAAYLQSMLSSRHWSRDTRLFPYPTSAIRELLRPAGCKAHSVRRGALTYMAQKMVGTDIPLHLVGVLARHAASTVNIAPATLRYLQDVRAAARLIGTGSLTQLL</sequence>
<dbReference type="InterPro" id="IPR011010">
    <property type="entry name" value="DNA_brk_join_enz"/>
</dbReference>
<dbReference type="GO" id="GO:0006310">
    <property type="term" value="P:DNA recombination"/>
    <property type="evidence" value="ECO:0007669"/>
    <property type="project" value="UniProtKB-KW"/>
</dbReference>
<name>A0AAW0EX08_9TRYP</name>
<gene>
    <name evidence="3" type="ORF">NESM_000760800</name>
</gene>
<reference evidence="3 4" key="1">
    <citation type="journal article" date="2021" name="MBio">
        <title>A New Model Trypanosomatid, Novymonas esmeraldas: Genomic Perception of Its 'Candidatus Pandoraea novymonadis' Endosymbiont.</title>
        <authorList>
            <person name="Zakharova A."/>
            <person name="Saura A."/>
            <person name="Butenko A."/>
            <person name="Podesvova L."/>
            <person name="Warmusova S."/>
            <person name="Kostygov A.Y."/>
            <person name="Nenarokova A."/>
            <person name="Lukes J."/>
            <person name="Opperdoes F.R."/>
            <person name="Yurchenko V."/>
        </authorList>
    </citation>
    <scope>NUCLEOTIDE SEQUENCE [LARGE SCALE GENOMIC DNA]</scope>
    <source>
        <strain evidence="3 4">E262AT.01</strain>
    </source>
</reference>
<comment type="caution">
    <text evidence="3">The sequence shown here is derived from an EMBL/GenBank/DDBJ whole genome shotgun (WGS) entry which is preliminary data.</text>
</comment>
<evidence type="ECO:0000256" key="2">
    <source>
        <dbReference type="SAM" id="MobiDB-lite"/>
    </source>
</evidence>
<feature type="compositionally biased region" description="Polar residues" evidence="2">
    <location>
        <begin position="1"/>
        <end position="10"/>
    </location>
</feature>
<accession>A0AAW0EX08</accession>
<dbReference type="GO" id="GO:0015074">
    <property type="term" value="P:DNA integration"/>
    <property type="evidence" value="ECO:0007669"/>
    <property type="project" value="InterPro"/>
</dbReference>
<dbReference type="SUPFAM" id="SSF56349">
    <property type="entry name" value="DNA breaking-rejoining enzymes"/>
    <property type="match status" value="1"/>
</dbReference>
<organism evidence="3 4">
    <name type="scientific">Novymonas esmeraldas</name>
    <dbReference type="NCBI Taxonomy" id="1808958"/>
    <lineage>
        <taxon>Eukaryota</taxon>
        <taxon>Discoba</taxon>
        <taxon>Euglenozoa</taxon>
        <taxon>Kinetoplastea</taxon>
        <taxon>Metakinetoplastina</taxon>
        <taxon>Trypanosomatida</taxon>
        <taxon>Trypanosomatidae</taxon>
        <taxon>Novymonas</taxon>
    </lineage>
</organism>
<protein>
    <submittedName>
        <fullName evidence="3">Phage integrase family</fullName>
    </submittedName>
</protein>
<keyword evidence="4" id="KW-1185">Reference proteome</keyword>
<dbReference type="GO" id="GO:0003677">
    <property type="term" value="F:DNA binding"/>
    <property type="evidence" value="ECO:0007669"/>
    <property type="project" value="InterPro"/>
</dbReference>
<evidence type="ECO:0000313" key="3">
    <source>
        <dbReference type="EMBL" id="KAK7198052.1"/>
    </source>
</evidence>